<dbReference type="InterPro" id="IPR050204">
    <property type="entry name" value="AraC_XylS_family_regulators"/>
</dbReference>
<dbReference type="PANTHER" id="PTHR46796">
    <property type="entry name" value="HTH-TYPE TRANSCRIPTIONAL ACTIVATOR RHAS-RELATED"/>
    <property type="match status" value="1"/>
</dbReference>
<dbReference type="InterPro" id="IPR018060">
    <property type="entry name" value="HTH_AraC"/>
</dbReference>
<keyword evidence="2 5" id="KW-0238">DNA-binding</keyword>
<protein>
    <submittedName>
        <fullName evidence="5">AraC-type DNA-binding protein</fullName>
    </submittedName>
</protein>
<dbReference type="GO" id="GO:0003700">
    <property type="term" value="F:DNA-binding transcription factor activity"/>
    <property type="evidence" value="ECO:0007669"/>
    <property type="project" value="InterPro"/>
</dbReference>
<keyword evidence="1" id="KW-0805">Transcription regulation</keyword>
<evidence type="ECO:0000313" key="6">
    <source>
        <dbReference type="Proteomes" id="UP000199029"/>
    </source>
</evidence>
<feature type="domain" description="HTH araC/xylS-type" evidence="4">
    <location>
        <begin position="228"/>
        <end position="326"/>
    </location>
</feature>
<evidence type="ECO:0000256" key="1">
    <source>
        <dbReference type="ARBA" id="ARBA00023015"/>
    </source>
</evidence>
<dbReference type="InterPro" id="IPR020449">
    <property type="entry name" value="Tscrpt_reg_AraC-type_HTH"/>
</dbReference>
<evidence type="ECO:0000256" key="3">
    <source>
        <dbReference type="ARBA" id="ARBA00023163"/>
    </source>
</evidence>
<organism evidence="5 6">
    <name type="scientific">Hymenobacter arizonensis</name>
    <name type="common">Siccationidurans arizonensis</name>
    <dbReference type="NCBI Taxonomy" id="1227077"/>
    <lineage>
        <taxon>Bacteria</taxon>
        <taxon>Pseudomonadati</taxon>
        <taxon>Bacteroidota</taxon>
        <taxon>Cytophagia</taxon>
        <taxon>Cytophagales</taxon>
        <taxon>Hymenobacteraceae</taxon>
        <taxon>Hymenobacter</taxon>
    </lineage>
</organism>
<keyword evidence="3" id="KW-0804">Transcription</keyword>
<proteinExistence type="predicted"/>
<dbReference type="SMART" id="SM00342">
    <property type="entry name" value="HTH_ARAC"/>
    <property type="match status" value="1"/>
</dbReference>
<keyword evidence="6" id="KW-1185">Reference proteome</keyword>
<dbReference type="PROSITE" id="PS01124">
    <property type="entry name" value="HTH_ARAC_FAMILY_2"/>
    <property type="match status" value="1"/>
</dbReference>
<sequence>MTFFLASYLSSYPVYLNIPPMPTRVHLPAAVAPLAVERLHSLVENRTVYALDGFELNVFETHQAAHRVPLRLDGLALTTMLRGKKVMHLPGRAAFDYLPGESVVVDKDELMEIDFPEACLCQPTQCLAVAIAPDTIRHTVDLLNERYPRAEATQPWAISAPDYAHLTNTPELTDTLGRLVAVSRTTDANKDVLASFTMQELLVRLMQTQARQLIFHDYARYLTTHRFAAVVDYIKQHLSENLSIDKLSALACMSKATFFRVFKREFGITPVEFIIRERLSEAKRLLRHPLASVAEVCLRAGFNNLSYFQSLFKKYEGVTPGAYKKQMVA</sequence>
<gene>
    <name evidence="5" type="ORF">SAMN04515668_3229</name>
</gene>
<dbReference type="EMBL" id="FOXS01000004">
    <property type="protein sequence ID" value="SFQ60245.1"/>
    <property type="molecule type" value="Genomic_DNA"/>
</dbReference>
<dbReference type="SUPFAM" id="SSF46689">
    <property type="entry name" value="Homeodomain-like"/>
    <property type="match status" value="2"/>
</dbReference>
<dbReference type="Pfam" id="PF12833">
    <property type="entry name" value="HTH_18"/>
    <property type="match status" value="1"/>
</dbReference>
<dbReference type="Proteomes" id="UP000199029">
    <property type="component" value="Unassembled WGS sequence"/>
</dbReference>
<dbReference type="InterPro" id="IPR009594">
    <property type="entry name" value="Tscrpt_reg_HTH_AraC_N"/>
</dbReference>
<dbReference type="InterPro" id="IPR009057">
    <property type="entry name" value="Homeodomain-like_sf"/>
</dbReference>
<reference evidence="6" key="1">
    <citation type="submission" date="2016-10" db="EMBL/GenBank/DDBJ databases">
        <authorList>
            <person name="Varghese N."/>
            <person name="Submissions S."/>
        </authorList>
    </citation>
    <scope>NUCLEOTIDE SEQUENCE [LARGE SCALE GENOMIC DNA]</scope>
    <source>
        <strain evidence="6">OR362-8,ATCC BAA-1266,JCM 13504</strain>
    </source>
</reference>
<dbReference type="AlphaFoldDB" id="A0A1I5ZV12"/>
<accession>A0A1I5ZV12</accession>
<dbReference type="STRING" id="1227077.SAMN04515668_3229"/>
<dbReference type="InterPro" id="IPR018062">
    <property type="entry name" value="HTH_AraC-typ_CS"/>
</dbReference>
<dbReference type="Pfam" id="PF06719">
    <property type="entry name" value="AraC_N"/>
    <property type="match status" value="1"/>
</dbReference>
<evidence type="ECO:0000313" key="5">
    <source>
        <dbReference type="EMBL" id="SFQ60245.1"/>
    </source>
</evidence>
<dbReference type="PROSITE" id="PS00041">
    <property type="entry name" value="HTH_ARAC_FAMILY_1"/>
    <property type="match status" value="1"/>
</dbReference>
<evidence type="ECO:0000256" key="2">
    <source>
        <dbReference type="ARBA" id="ARBA00023125"/>
    </source>
</evidence>
<dbReference type="PRINTS" id="PR00032">
    <property type="entry name" value="HTHARAC"/>
</dbReference>
<dbReference type="GO" id="GO:0043565">
    <property type="term" value="F:sequence-specific DNA binding"/>
    <property type="evidence" value="ECO:0007669"/>
    <property type="project" value="InterPro"/>
</dbReference>
<name>A0A1I5ZV12_HYMAR</name>
<evidence type="ECO:0000259" key="4">
    <source>
        <dbReference type="PROSITE" id="PS01124"/>
    </source>
</evidence>
<dbReference type="Gene3D" id="1.10.10.60">
    <property type="entry name" value="Homeodomain-like"/>
    <property type="match status" value="2"/>
</dbReference>